<dbReference type="KEGG" id="lak:106171423"/>
<evidence type="ECO:0000313" key="13">
    <source>
        <dbReference type="Proteomes" id="UP000085678"/>
    </source>
</evidence>
<gene>
    <name evidence="14" type="primary">LOC106171423</name>
</gene>
<dbReference type="SMART" id="SM00271">
    <property type="entry name" value="DnaJ"/>
    <property type="match status" value="1"/>
</dbReference>
<dbReference type="FunCoup" id="A0A1S3JA75">
    <property type="interactions" value="1969"/>
</dbReference>
<evidence type="ECO:0000256" key="1">
    <source>
        <dbReference type="ARBA" id="ARBA00004123"/>
    </source>
</evidence>
<keyword evidence="4" id="KW-0143">Chaperone</keyword>
<dbReference type="GO" id="GO:0003723">
    <property type="term" value="F:RNA binding"/>
    <property type="evidence" value="ECO:0007669"/>
    <property type="project" value="UniProtKB-UniRule"/>
</dbReference>
<dbReference type="STRING" id="7574.A0A1S3JA75"/>
<evidence type="ECO:0000256" key="2">
    <source>
        <dbReference type="ARBA" id="ARBA00004496"/>
    </source>
</evidence>
<evidence type="ECO:0000256" key="3">
    <source>
        <dbReference type="ARBA" id="ARBA00022490"/>
    </source>
</evidence>
<dbReference type="OMA" id="NPLHFQW"/>
<dbReference type="Gene3D" id="1.10.287.110">
    <property type="entry name" value="DnaJ domain"/>
    <property type="match status" value="1"/>
</dbReference>
<dbReference type="SUPFAM" id="SSF54928">
    <property type="entry name" value="RNA-binding domain, RBD"/>
    <property type="match status" value="1"/>
</dbReference>
<evidence type="ECO:0000256" key="6">
    <source>
        <dbReference type="ARBA" id="ARBA00053783"/>
    </source>
</evidence>
<evidence type="ECO:0000256" key="9">
    <source>
        <dbReference type="SAM" id="Coils"/>
    </source>
</evidence>
<dbReference type="PANTHER" id="PTHR44313">
    <property type="entry name" value="DNAJ HOMOLOG SUBFAMILY C MEMBER 17"/>
    <property type="match status" value="1"/>
</dbReference>
<feature type="domain" description="RRM" evidence="12">
    <location>
        <begin position="182"/>
        <end position="251"/>
    </location>
</feature>
<proteinExistence type="predicted"/>
<dbReference type="Pfam" id="PF00226">
    <property type="entry name" value="DnaJ"/>
    <property type="match status" value="1"/>
</dbReference>
<comment type="function">
    <text evidence="6">May negatively affect PAX8-induced thyroglobulin/TG transcription.</text>
</comment>
<comment type="subcellular location">
    <subcellularLocation>
        <location evidence="2">Cytoplasm</location>
    </subcellularLocation>
    <subcellularLocation>
        <location evidence="1">Nucleus</location>
    </subcellularLocation>
</comment>
<dbReference type="InterPro" id="IPR001623">
    <property type="entry name" value="DnaJ_domain"/>
</dbReference>
<evidence type="ECO:0000259" key="12">
    <source>
        <dbReference type="PROSITE" id="PS50102"/>
    </source>
</evidence>
<dbReference type="SUPFAM" id="SSF46565">
    <property type="entry name" value="Chaperone J-domain"/>
    <property type="match status" value="1"/>
</dbReference>
<evidence type="ECO:0000256" key="4">
    <source>
        <dbReference type="ARBA" id="ARBA00023186"/>
    </source>
</evidence>
<keyword evidence="3" id="KW-0963">Cytoplasm</keyword>
<feature type="domain" description="J" evidence="11">
    <location>
        <begin position="8"/>
        <end position="73"/>
    </location>
</feature>
<dbReference type="InParanoid" id="A0A1S3JA75"/>
<dbReference type="CDD" id="cd12429">
    <property type="entry name" value="RRM_DNAJC17"/>
    <property type="match status" value="1"/>
</dbReference>
<dbReference type="InterPro" id="IPR035979">
    <property type="entry name" value="RBD_domain_sf"/>
</dbReference>
<evidence type="ECO:0000313" key="14">
    <source>
        <dbReference type="RefSeq" id="XP_013407223.1"/>
    </source>
</evidence>
<keyword evidence="13" id="KW-1185">Reference proteome</keyword>
<feature type="region of interest" description="Disordered" evidence="10">
    <location>
        <begin position="243"/>
        <end position="312"/>
    </location>
</feature>
<dbReference type="InterPro" id="IPR012677">
    <property type="entry name" value="Nucleotide-bd_a/b_plait_sf"/>
</dbReference>
<protein>
    <recommendedName>
        <fullName evidence="7">DnaJ homolog subfamily C member 17</fullName>
    </recommendedName>
</protein>
<dbReference type="InterPro" id="IPR036869">
    <property type="entry name" value="J_dom_sf"/>
</dbReference>
<dbReference type="RefSeq" id="XP_013407223.1">
    <property type="nucleotide sequence ID" value="XM_013551769.1"/>
</dbReference>
<sequence length="341" mass="38807">MADVLKLDLYGVLGVSPESTQKEILKSYRKKALKCHPDKNPDNPQAAELFHQLSKALEVLTDAAARAAYDNTLKAKKAAEERNKLLDSKRKKFKEDLEARESAAGLQKAADATAARNLQAEIERLRKEGSRLLEDEQVRLREEIHKQDKEQYKEENSEDTTLPKLKVKWKSKKNDDGNGGYSYDNLYNIFKKHGEVTCLLVSNKKKGSAIVEFKSAHSALLAVQNEVGNPTNPLTLTWLSGQPTEMEHSSEQDHFASASNSQSTGDDFESQVLLKMKHMQGRKREEQSAQKEDSKSYNLQNPPTKERDFESVVLMRMRQAEERKRIIEQMQKEDLEEVDST</sequence>
<dbReference type="Pfam" id="PF00076">
    <property type="entry name" value="RRM_1"/>
    <property type="match status" value="1"/>
</dbReference>
<keyword evidence="5" id="KW-0539">Nucleus</keyword>
<dbReference type="GO" id="GO:0005737">
    <property type="term" value="C:cytoplasm"/>
    <property type="evidence" value="ECO:0007669"/>
    <property type="project" value="UniProtKB-SubCell"/>
</dbReference>
<reference evidence="14" key="1">
    <citation type="submission" date="2025-08" db="UniProtKB">
        <authorList>
            <consortium name="RefSeq"/>
        </authorList>
    </citation>
    <scope>IDENTIFICATION</scope>
    <source>
        <tissue evidence="14">Gonads</tissue>
    </source>
</reference>
<dbReference type="InterPro" id="IPR052094">
    <property type="entry name" value="Pre-mRNA-splicing_ERAD"/>
</dbReference>
<dbReference type="OrthoDB" id="259708at2759"/>
<dbReference type="InterPro" id="IPR000504">
    <property type="entry name" value="RRM_dom"/>
</dbReference>
<dbReference type="GO" id="GO:0005681">
    <property type="term" value="C:spliceosomal complex"/>
    <property type="evidence" value="ECO:0007669"/>
    <property type="project" value="TreeGrafter"/>
</dbReference>
<feature type="coiled-coil region" evidence="9">
    <location>
        <begin position="76"/>
        <end position="150"/>
    </location>
</feature>
<accession>A0A1S3JA75</accession>
<evidence type="ECO:0000256" key="7">
    <source>
        <dbReference type="ARBA" id="ARBA00074360"/>
    </source>
</evidence>
<dbReference type="PANTHER" id="PTHR44313:SF1">
    <property type="entry name" value="DNAJ HOMOLOG SUBFAMILY C MEMBER 17"/>
    <property type="match status" value="1"/>
</dbReference>
<feature type="compositionally biased region" description="Basic and acidic residues" evidence="10">
    <location>
        <begin position="245"/>
        <end position="254"/>
    </location>
</feature>
<name>A0A1S3JA75_LINAN</name>
<dbReference type="InterPro" id="IPR034254">
    <property type="entry name" value="DNAJC17_RRM"/>
</dbReference>
<dbReference type="AlphaFoldDB" id="A0A1S3JA75"/>
<dbReference type="FunFam" id="1.10.287.110:FF:000059">
    <property type="entry name" value="dnaJ homolog subfamily C member 17"/>
    <property type="match status" value="1"/>
</dbReference>
<dbReference type="GeneID" id="106171423"/>
<feature type="compositionally biased region" description="Basic and acidic residues" evidence="10">
    <location>
        <begin position="282"/>
        <end position="295"/>
    </location>
</feature>
<dbReference type="Proteomes" id="UP000085678">
    <property type="component" value="Unplaced"/>
</dbReference>
<evidence type="ECO:0000256" key="10">
    <source>
        <dbReference type="SAM" id="MobiDB-lite"/>
    </source>
</evidence>
<dbReference type="Gene3D" id="3.30.70.330">
    <property type="match status" value="1"/>
</dbReference>
<dbReference type="GO" id="GO:0000390">
    <property type="term" value="P:spliceosomal complex disassembly"/>
    <property type="evidence" value="ECO:0007669"/>
    <property type="project" value="TreeGrafter"/>
</dbReference>
<evidence type="ECO:0000256" key="5">
    <source>
        <dbReference type="ARBA" id="ARBA00023242"/>
    </source>
</evidence>
<dbReference type="CDD" id="cd06257">
    <property type="entry name" value="DnaJ"/>
    <property type="match status" value="1"/>
</dbReference>
<evidence type="ECO:0000259" key="11">
    <source>
        <dbReference type="PROSITE" id="PS50076"/>
    </source>
</evidence>
<keyword evidence="8" id="KW-0694">RNA-binding</keyword>
<keyword evidence="9" id="KW-0175">Coiled coil</keyword>
<evidence type="ECO:0000256" key="8">
    <source>
        <dbReference type="PROSITE-ProRule" id="PRU00176"/>
    </source>
</evidence>
<dbReference type="PRINTS" id="PR00625">
    <property type="entry name" value="JDOMAIN"/>
</dbReference>
<organism evidence="13 14">
    <name type="scientific">Lingula anatina</name>
    <name type="common">Brachiopod</name>
    <name type="synonym">Lingula unguis</name>
    <dbReference type="NCBI Taxonomy" id="7574"/>
    <lineage>
        <taxon>Eukaryota</taxon>
        <taxon>Metazoa</taxon>
        <taxon>Spiralia</taxon>
        <taxon>Lophotrochozoa</taxon>
        <taxon>Brachiopoda</taxon>
        <taxon>Linguliformea</taxon>
        <taxon>Lingulata</taxon>
        <taxon>Lingulida</taxon>
        <taxon>Linguloidea</taxon>
        <taxon>Lingulidae</taxon>
        <taxon>Lingula</taxon>
    </lineage>
</organism>
<dbReference type="PROSITE" id="PS50076">
    <property type="entry name" value="DNAJ_2"/>
    <property type="match status" value="1"/>
</dbReference>
<dbReference type="PROSITE" id="PS50102">
    <property type="entry name" value="RRM"/>
    <property type="match status" value="1"/>
</dbReference>